<name>A0ABZ2G3P3_9SPHN</name>
<reference evidence="1 2" key="1">
    <citation type="submission" date="2024-02" db="EMBL/GenBank/DDBJ databases">
        <title>Full genome sequence of Sphingomonas kaistensis.</title>
        <authorList>
            <person name="Poletto B.L."/>
            <person name="Silva G."/>
            <person name="Galante D."/>
            <person name="Campos K.R."/>
            <person name="Santos M.B.N."/>
            <person name="Sacchi C.T."/>
        </authorList>
    </citation>
    <scope>NUCLEOTIDE SEQUENCE [LARGE SCALE GENOMIC DNA]</scope>
    <source>
        <strain evidence="1 2">MA4R</strain>
    </source>
</reference>
<dbReference type="SUPFAM" id="SSF54909">
    <property type="entry name" value="Dimeric alpha+beta barrel"/>
    <property type="match status" value="1"/>
</dbReference>
<evidence type="ECO:0000313" key="1">
    <source>
        <dbReference type="EMBL" id="WWM71736.1"/>
    </source>
</evidence>
<dbReference type="Pfam" id="PF07237">
    <property type="entry name" value="DUF1428"/>
    <property type="match status" value="1"/>
</dbReference>
<evidence type="ECO:0000313" key="2">
    <source>
        <dbReference type="Proteomes" id="UP001382935"/>
    </source>
</evidence>
<dbReference type="Gene3D" id="3.30.70.100">
    <property type="match status" value="1"/>
</dbReference>
<accession>A0ABZ2G3P3</accession>
<dbReference type="Proteomes" id="UP001382935">
    <property type="component" value="Chromosome"/>
</dbReference>
<dbReference type="InterPro" id="IPR009874">
    <property type="entry name" value="DUF1428"/>
</dbReference>
<gene>
    <name evidence="1" type="ORF">V6R86_02660</name>
</gene>
<sequence>MIYAGFEVINEDGPGGRLGYLDGVVVPAKSEKKDAYVAFSKQAAKVFIENGATRVVDAWGDDVPDGKQTDYKRATHLQDGEQVAYGWIEWPSKEVRDSAWAKVMEDERLSGGGDRGMDGKRMMFGGFAPLLEV</sequence>
<protein>
    <submittedName>
        <fullName evidence="1">DUF1428 domain-containing protein</fullName>
    </submittedName>
</protein>
<dbReference type="EMBL" id="CP145607">
    <property type="protein sequence ID" value="WWM71736.1"/>
    <property type="molecule type" value="Genomic_DNA"/>
</dbReference>
<organism evidence="1 2">
    <name type="scientific">Sphingomonas kaistensis</name>
    <dbReference type="NCBI Taxonomy" id="298708"/>
    <lineage>
        <taxon>Bacteria</taxon>
        <taxon>Pseudomonadati</taxon>
        <taxon>Pseudomonadota</taxon>
        <taxon>Alphaproteobacteria</taxon>
        <taxon>Sphingomonadales</taxon>
        <taxon>Sphingomonadaceae</taxon>
        <taxon>Sphingomonas</taxon>
    </lineage>
</organism>
<keyword evidence="2" id="KW-1185">Reference proteome</keyword>
<proteinExistence type="predicted"/>
<dbReference type="PIRSF" id="PIRSF007028">
    <property type="entry name" value="UCP007028"/>
    <property type="match status" value="1"/>
</dbReference>
<dbReference type="InterPro" id="IPR011008">
    <property type="entry name" value="Dimeric_a/b-barrel"/>
</dbReference>